<protein>
    <submittedName>
        <fullName evidence="3">Uncharacterized protein</fullName>
    </submittedName>
</protein>
<evidence type="ECO:0000313" key="4">
    <source>
        <dbReference type="Proteomes" id="UP000282529"/>
    </source>
</evidence>
<keyword evidence="4" id="KW-1185">Reference proteome</keyword>
<feature type="transmembrane region" description="Helical" evidence="2">
    <location>
        <begin position="9"/>
        <end position="29"/>
    </location>
</feature>
<keyword evidence="2" id="KW-1133">Transmembrane helix</keyword>
<feature type="transmembrane region" description="Helical" evidence="2">
    <location>
        <begin position="41"/>
        <end position="63"/>
    </location>
</feature>
<evidence type="ECO:0000313" key="3">
    <source>
        <dbReference type="EMBL" id="RQW07947.1"/>
    </source>
</evidence>
<gene>
    <name evidence="3" type="ORF">EH198_23630</name>
</gene>
<keyword evidence="1" id="KW-0175">Coiled coil</keyword>
<keyword evidence="2" id="KW-0812">Transmembrane</keyword>
<feature type="coiled-coil region" evidence="1">
    <location>
        <begin position="91"/>
        <end position="118"/>
    </location>
</feature>
<proteinExistence type="predicted"/>
<organism evidence="3 4">
    <name type="scientific">Paenibacillus rhizophilus</name>
    <dbReference type="NCBI Taxonomy" id="1850366"/>
    <lineage>
        <taxon>Bacteria</taxon>
        <taxon>Bacillati</taxon>
        <taxon>Bacillota</taxon>
        <taxon>Bacilli</taxon>
        <taxon>Bacillales</taxon>
        <taxon>Paenibacillaceae</taxon>
        <taxon>Paenibacillus</taxon>
    </lineage>
</organism>
<sequence length="247" mass="27367">MNGSRLMKLLGLIAGVGILDIVILSPGLLGVEIGGESALETASGVTLLVISLLVLLYGSYALLFKPPVLAPVKNMKTHEDYIAALSHYRNAKGLKKDIAHALDQLDRLEKKKTTLSDVLGQKFDQAELSYKKFHSVIDAVEQLFHLNIKGILNKLSVFDASGLSAFTSEQNPRQFSNKLVQEKTALHNEYLASITGYLGANEEILLKLDKLLLEISQLDSTDYQNIEDMPCMQEMDALIKQTKFYKQ</sequence>
<dbReference type="OrthoDB" id="2935100at2"/>
<dbReference type="Proteomes" id="UP000282529">
    <property type="component" value="Unassembled WGS sequence"/>
</dbReference>
<evidence type="ECO:0000256" key="1">
    <source>
        <dbReference type="SAM" id="Coils"/>
    </source>
</evidence>
<keyword evidence="2" id="KW-0472">Membrane</keyword>
<comment type="caution">
    <text evidence="3">The sequence shown here is derived from an EMBL/GenBank/DDBJ whole genome shotgun (WGS) entry which is preliminary data.</text>
</comment>
<accession>A0A3N9NXB6</accession>
<reference evidence="3 4" key="1">
    <citation type="submission" date="2018-11" db="EMBL/GenBank/DDBJ databases">
        <title>Genome sequence of strain 7197.</title>
        <authorList>
            <person name="Gao J."/>
            <person name="Sun J."/>
        </authorList>
    </citation>
    <scope>NUCLEOTIDE SEQUENCE [LARGE SCALE GENOMIC DNA]</scope>
    <source>
        <strain evidence="3 4">7197</strain>
    </source>
</reference>
<dbReference type="EMBL" id="RQPI01000026">
    <property type="protein sequence ID" value="RQW07947.1"/>
    <property type="molecule type" value="Genomic_DNA"/>
</dbReference>
<evidence type="ECO:0000256" key="2">
    <source>
        <dbReference type="SAM" id="Phobius"/>
    </source>
</evidence>
<dbReference type="AlphaFoldDB" id="A0A3N9NXB6"/>
<name>A0A3N9NXB6_9BACL</name>